<name>Q1N4I5_9GAMM</name>
<dbReference type="OrthoDB" id="5294347at2"/>
<reference evidence="2 3" key="1">
    <citation type="submission" date="2006-03" db="EMBL/GenBank/DDBJ databases">
        <authorList>
            <person name="Pinhassi J."/>
            <person name="Pedros-Alio C."/>
            <person name="Ferriera S."/>
            <person name="Johnson J."/>
            <person name="Kravitz S."/>
            <person name="Halpern A."/>
            <person name="Remington K."/>
            <person name="Beeson K."/>
            <person name="Tran B."/>
            <person name="Rogers Y.-H."/>
            <person name="Friedman R."/>
            <person name="Venter J.C."/>
        </authorList>
    </citation>
    <scope>NUCLEOTIDE SEQUENCE [LARGE SCALE GENOMIC DNA]</scope>
    <source>
        <strain evidence="2 3">RED65</strain>
    </source>
</reference>
<sequence>MFKSILAWFEGDDSKQEQESPQPEKAAAALLVEVAMADHELTNDESAALAPLLMQHTGITQDEAHSLIEAAHEEVDAATSLHQFTRYLNEHFTIDQKCDLVTTLWKVALSDNQIDPLEESMIRKIADLLHLRHSEYMQSKHAAQGKL</sequence>
<dbReference type="SUPFAM" id="SSF158682">
    <property type="entry name" value="TerB-like"/>
    <property type="match status" value="1"/>
</dbReference>
<dbReference type="HOGENOM" id="CLU_111095_2_0_6"/>
<protein>
    <recommendedName>
        <fullName evidence="1">Co-chaperone DjlA N-terminal domain-containing protein</fullName>
    </recommendedName>
</protein>
<evidence type="ECO:0000259" key="1">
    <source>
        <dbReference type="Pfam" id="PF05099"/>
    </source>
</evidence>
<organism evidence="2 3">
    <name type="scientific">Bermanella marisrubri</name>
    <dbReference type="NCBI Taxonomy" id="207949"/>
    <lineage>
        <taxon>Bacteria</taxon>
        <taxon>Pseudomonadati</taxon>
        <taxon>Pseudomonadota</taxon>
        <taxon>Gammaproteobacteria</taxon>
        <taxon>Oceanospirillales</taxon>
        <taxon>Oceanospirillaceae</taxon>
        <taxon>Bermanella</taxon>
    </lineage>
</organism>
<evidence type="ECO:0000313" key="3">
    <source>
        <dbReference type="Proteomes" id="UP000004263"/>
    </source>
</evidence>
<feature type="domain" description="Co-chaperone DjlA N-terminal" evidence="1">
    <location>
        <begin position="25"/>
        <end position="138"/>
    </location>
</feature>
<dbReference type="CDD" id="cd07313">
    <property type="entry name" value="terB_like_2"/>
    <property type="match status" value="1"/>
</dbReference>
<dbReference type="AlphaFoldDB" id="Q1N4I5"/>
<dbReference type="Gene3D" id="1.10.3680.10">
    <property type="entry name" value="TerB-like"/>
    <property type="match status" value="1"/>
</dbReference>
<comment type="caution">
    <text evidence="2">The sequence shown here is derived from an EMBL/GenBank/DDBJ whole genome shotgun (WGS) entry which is preliminary data.</text>
</comment>
<dbReference type="Proteomes" id="UP000004263">
    <property type="component" value="Unassembled WGS sequence"/>
</dbReference>
<dbReference type="EMBL" id="AAQH01000002">
    <property type="protein sequence ID" value="EAT13443.1"/>
    <property type="molecule type" value="Genomic_DNA"/>
</dbReference>
<evidence type="ECO:0000313" key="2">
    <source>
        <dbReference type="EMBL" id="EAT13443.1"/>
    </source>
</evidence>
<proteinExistence type="predicted"/>
<keyword evidence="3" id="KW-1185">Reference proteome</keyword>
<dbReference type="Pfam" id="PF05099">
    <property type="entry name" value="TerB"/>
    <property type="match status" value="1"/>
</dbReference>
<gene>
    <name evidence="2" type="ORF">RED65_01745</name>
</gene>
<accession>Q1N4I5</accession>
<dbReference type="InterPro" id="IPR007791">
    <property type="entry name" value="DjlA_N"/>
</dbReference>
<dbReference type="RefSeq" id="WP_007017827.1">
    <property type="nucleotide sequence ID" value="NZ_CH724114.1"/>
</dbReference>
<dbReference type="InterPro" id="IPR029024">
    <property type="entry name" value="TerB-like"/>
</dbReference>
<dbReference type="STRING" id="207949.RED65_01745"/>